<gene>
    <name evidence="3" type="ORF">PGLA2088_LOCUS39831</name>
</gene>
<dbReference type="PANTHER" id="PTHR44167">
    <property type="entry name" value="OVARIAN-SPECIFIC SERINE/THREONINE-PROTEIN KINASE LOK-RELATED"/>
    <property type="match status" value="1"/>
</dbReference>
<protein>
    <recommendedName>
        <fullName evidence="2">Protein kinase domain-containing protein</fullName>
    </recommendedName>
</protein>
<dbReference type="GO" id="GO:0044773">
    <property type="term" value="P:mitotic DNA damage checkpoint signaling"/>
    <property type="evidence" value="ECO:0007669"/>
    <property type="project" value="TreeGrafter"/>
</dbReference>
<reference evidence="3" key="1">
    <citation type="submission" date="2021-02" db="EMBL/GenBank/DDBJ databases">
        <authorList>
            <person name="Dougan E. K."/>
            <person name="Rhodes N."/>
            <person name="Thang M."/>
            <person name="Chan C."/>
        </authorList>
    </citation>
    <scope>NUCLEOTIDE SEQUENCE</scope>
</reference>
<dbReference type="GO" id="GO:0005737">
    <property type="term" value="C:cytoplasm"/>
    <property type="evidence" value="ECO:0007669"/>
    <property type="project" value="TreeGrafter"/>
</dbReference>
<feature type="region of interest" description="Disordered" evidence="1">
    <location>
        <begin position="589"/>
        <end position="615"/>
    </location>
</feature>
<name>A0A813KYK0_POLGL</name>
<dbReference type="EMBL" id="CAJNNW010033288">
    <property type="protein sequence ID" value="CAE8718012.1"/>
    <property type="molecule type" value="Genomic_DNA"/>
</dbReference>
<feature type="region of interest" description="Disordered" evidence="1">
    <location>
        <begin position="38"/>
        <end position="62"/>
    </location>
</feature>
<feature type="compositionally biased region" description="Basic and acidic residues" evidence="1">
    <location>
        <begin position="285"/>
        <end position="294"/>
    </location>
</feature>
<organism evidence="3 4">
    <name type="scientific">Polarella glacialis</name>
    <name type="common">Dinoflagellate</name>
    <dbReference type="NCBI Taxonomy" id="89957"/>
    <lineage>
        <taxon>Eukaryota</taxon>
        <taxon>Sar</taxon>
        <taxon>Alveolata</taxon>
        <taxon>Dinophyceae</taxon>
        <taxon>Suessiales</taxon>
        <taxon>Suessiaceae</taxon>
        <taxon>Polarella</taxon>
    </lineage>
</organism>
<sequence>MKVSTSFDPRVGDLHYVSVGSADGHPGVRTPVQEMIASRGSVSATRTPGSSVLRTTAAGPKTVTPKPLPMPCYRSCLPTPQGSVQVLYDPKGSFCRPDRNQASDVAPARGLPAPVEPAFGANAAAGPLHFPCGVESGCEGMPVSPTGRHVRQDGYGHCRGSPESPPQAQSSGFSVGRVGTFAPGGQELAAAAAAATSSRHSSGASPSNSGSFPGRERKDQASVAPFARERERPAAAMIARGTGFSARDLSYRDQRSGRVSVVPAAGDESIRSTPRPPSATSTNRYADRGHEGPKMRVRSIDAGSRSLSSRVAMSSPSDRVNLQRRSSTARQAPYFEDDYSEYSDRFLQGYEKGDLLGRGACAVVWLAVPAGSQTPVAIKQVAKGNTGKKRADTEAARKEVFFGQYFFKSGGEPNISPAQYPGISHIAKLLDHIETKRDIWLVMEFGGLSLTKSFYEIKGEFNRGERVYRVNHLPLLESMKRDSRVLKILLRQLLLALCLLADHHIVHSDIKPDNILVDRYENGQLRLRFIDLGSAFTFDCPENLSLATPEYMPHEGLEVCAAGRNLLGGTGSSGGSSLVANRQSLGSRLAGGGNASSRRSATAASAMAAADPTQKLHEQSQPWSFDIWSLGSILLEMSLGTPLWLSYKCRVANDNRPNSASTGLFAVPGRDPEKIMQRQDDALRRRGLCNVLRNSAGVPLSLEEDGRNSGLDLLSCMMAWDPLERISPSEALRHPWLQED</sequence>
<dbReference type="InterPro" id="IPR011009">
    <property type="entry name" value="Kinase-like_dom_sf"/>
</dbReference>
<dbReference type="Gene3D" id="3.30.200.20">
    <property type="entry name" value="Phosphorylase Kinase, domain 1"/>
    <property type="match status" value="1"/>
</dbReference>
<dbReference type="PROSITE" id="PS00108">
    <property type="entry name" value="PROTEIN_KINASE_ST"/>
    <property type="match status" value="1"/>
</dbReference>
<evidence type="ECO:0000313" key="4">
    <source>
        <dbReference type="Proteomes" id="UP000626109"/>
    </source>
</evidence>
<dbReference type="GO" id="GO:0005524">
    <property type="term" value="F:ATP binding"/>
    <property type="evidence" value="ECO:0007669"/>
    <property type="project" value="InterPro"/>
</dbReference>
<dbReference type="InterPro" id="IPR000719">
    <property type="entry name" value="Prot_kinase_dom"/>
</dbReference>
<feature type="compositionally biased region" description="Low complexity" evidence="1">
    <location>
        <begin position="304"/>
        <end position="317"/>
    </location>
</feature>
<feature type="compositionally biased region" description="Low complexity" evidence="1">
    <location>
        <begin position="183"/>
        <end position="213"/>
    </location>
</feature>
<comment type="caution">
    <text evidence="3">The sequence shown here is derived from an EMBL/GenBank/DDBJ whole genome shotgun (WGS) entry which is preliminary data.</text>
</comment>
<feature type="compositionally biased region" description="Polar residues" evidence="1">
    <location>
        <begin position="318"/>
        <end position="329"/>
    </location>
</feature>
<proteinExistence type="predicted"/>
<dbReference type="PROSITE" id="PS50011">
    <property type="entry name" value="PROTEIN_KINASE_DOM"/>
    <property type="match status" value="1"/>
</dbReference>
<feature type="compositionally biased region" description="Polar residues" evidence="1">
    <location>
        <begin position="40"/>
        <end position="54"/>
    </location>
</feature>
<dbReference type="Pfam" id="PF00069">
    <property type="entry name" value="Pkinase"/>
    <property type="match status" value="1"/>
</dbReference>
<feature type="domain" description="Protein kinase" evidence="2">
    <location>
        <begin position="350"/>
        <end position="737"/>
    </location>
</feature>
<evidence type="ECO:0000256" key="1">
    <source>
        <dbReference type="SAM" id="MobiDB-lite"/>
    </source>
</evidence>
<evidence type="ECO:0000259" key="2">
    <source>
        <dbReference type="PROSITE" id="PS50011"/>
    </source>
</evidence>
<evidence type="ECO:0000313" key="3">
    <source>
        <dbReference type="EMBL" id="CAE8718012.1"/>
    </source>
</evidence>
<dbReference type="InterPro" id="IPR008271">
    <property type="entry name" value="Ser/Thr_kinase_AS"/>
</dbReference>
<dbReference type="GO" id="GO:0005634">
    <property type="term" value="C:nucleus"/>
    <property type="evidence" value="ECO:0007669"/>
    <property type="project" value="TreeGrafter"/>
</dbReference>
<dbReference type="Proteomes" id="UP000626109">
    <property type="component" value="Unassembled WGS sequence"/>
</dbReference>
<feature type="compositionally biased region" description="Low complexity" evidence="1">
    <location>
        <begin position="595"/>
        <end position="610"/>
    </location>
</feature>
<dbReference type="PANTHER" id="PTHR44167:SF24">
    <property type="entry name" value="SERINE_THREONINE-PROTEIN KINASE CHK2"/>
    <property type="match status" value="1"/>
</dbReference>
<dbReference type="AlphaFoldDB" id="A0A813KYK0"/>
<accession>A0A813KYK0</accession>
<dbReference type="SUPFAM" id="SSF56112">
    <property type="entry name" value="Protein kinase-like (PK-like)"/>
    <property type="match status" value="1"/>
</dbReference>
<feature type="region of interest" description="Disordered" evidence="1">
    <location>
        <begin position="143"/>
        <end position="329"/>
    </location>
</feature>
<dbReference type="SMART" id="SM00220">
    <property type="entry name" value="S_TKc"/>
    <property type="match status" value="1"/>
</dbReference>
<dbReference type="GO" id="GO:0004674">
    <property type="term" value="F:protein serine/threonine kinase activity"/>
    <property type="evidence" value="ECO:0007669"/>
    <property type="project" value="TreeGrafter"/>
</dbReference>
<dbReference type="Gene3D" id="1.10.510.10">
    <property type="entry name" value="Transferase(Phosphotransferase) domain 1"/>
    <property type="match status" value="1"/>
</dbReference>